<protein>
    <submittedName>
        <fullName evidence="1">Uncharacterized protein</fullName>
    </submittedName>
</protein>
<evidence type="ECO:0000313" key="1">
    <source>
        <dbReference type="EMBL" id="DAG05919.1"/>
    </source>
</evidence>
<accession>A0A8S5VH57</accession>
<reference evidence="1" key="1">
    <citation type="journal article" date="2021" name="Proc. Natl. Acad. Sci. U.S.A.">
        <title>A Catalog of Tens of Thousands of Viruses from Human Metagenomes Reveals Hidden Associations with Chronic Diseases.</title>
        <authorList>
            <person name="Tisza M.J."/>
            <person name="Buck C.B."/>
        </authorList>
    </citation>
    <scope>NUCLEOTIDE SEQUENCE</scope>
    <source>
        <strain evidence="1">CtkfK18</strain>
    </source>
</reference>
<sequence length="131" mass="15318">MNKEIKFVMIYRNMMQYDVVVESKTDNNIKTQRICEFVLKGKKDNKEVHIEILDKQYPTDEYVEKSEGVQMINNASFKSALVSILDSPKGNEPSLVVGFNYTNIAENMDYEKLLNMMYNKLYSQNNRAKNI</sequence>
<organism evidence="1">
    <name type="scientific">Myoviridae sp. ctkfK18</name>
    <dbReference type="NCBI Taxonomy" id="2825165"/>
    <lineage>
        <taxon>Viruses</taxon>
        <taxon>Duplodnaviria</taxon>
        <taxon>Heunggongvirae</taxon>
        <taxon>Uroviricota</taxon>
        <taxon>Caudoviricetes</taxon>
    </lineage>
</organism>
<dbReference type="EMBL" id="BK016265">
    <property type="protein sequence ID" value="DAG05919.1"/>
    <property type="molecule type" value="Genomic_DNA"/>
</dbReference>
<proteinExistence type="predicted"/>
<name>A0A8S5VH57_9CAUD</name>